<dbReference type="InterPro" id="IPR027417">
    <property type="entry name" value="P-loop_NTPase"/>
</dbReference>
<dbReference type="InterPro" id="IPR006073">
    <property type="entry name" value="GTP-bd"/>
</dbReference>
<feature type="domain" description="G" evidence="1">
    <location>
        <begin position="1"/>
        <end position="58"/>
    </location>
</feature>
<evidence type="ECO:0000313" key="2">
    <source>
        <dbReference type="EMBL" id="PMD48045.1"/>
    </source>
</evidence>
<dbReference type="AlphaFoldDB" id="A0A2J6SBB1"/>
<sequence>MGMTGAGKTYFIKHVTGLDEMEIGHGLKSCTKDIQIATTQIDGYEVHLIDTRGFDDENLNDTDILLEIADYLKTGVILSGIIYLHPMDRTRMGGTGKRNLKLLQNLVGRNNMGNVKLITSKWNGVTPEDGNRRLDELVKDFWNGMITAGAQVDSYNGTEEDGKRIVQNILKTSPPFNSCSNRSYKKDVK</sequence>
<dbReference type="GO" id="GO:0005525">
    <property type="term" value="F:GTP binding"/>
    <property type="evidence" value="ECO:0007669"/>
    <property type="project" value="InterPro"/>
</dbReference>
<protein>
    <recommendedName>
        <fullName evidence="1">G domain-containing protein</fullName>
    </recommendedName>
</protein>
<name>A0A2J6SBB1_HYAVF</name>
<dbReference type="SUPFAM" id="SSF52540">
    <property type="entry name" value="P-loop containing nucleoside triphosphate hydrolases"/>
    <property type="match status" value="1"/>
</dbReference>
<dbReference type="Proteomes" id="UP000235786">
    <property type="component" value="Unassembled WGS sequence"/>
</dbReference>
<dbReference type="CDD" id="cd00882">
    <property type="entry name" value="Ras_like_GTPase"/>
    <property type="match status" value="1"/>
</dbReference>
<dbReference type="STRING" id="1149755.A0A2J6SBB1"/>
<dbReference type="EMBL" id="KZ613937">
    <property type="protein sequence ID" value="PMD48045.1"/>
    <property type="molecule type" value="Genomic_DNA"/>
</dbReference>
<accession>A0A2J6SBB1</accession>
<keyword evidence="3" id="KW-1185">Reference proteome</keyword>
<dbReference type="Pfam" id="PF01926">
    <property type="entry name" value="MMR_HSR1"/>
    <property type="match status" value="1"/>
</dbReference>
<proteinExistence type="predicted"/>
<organism evidence="2 3">
    <name type="scientific">Hyaloscypha variabilis (strain UAMH 11265 / GT02V1 / F)</name>
    <name type="common">Meliniomyces variabilis</name>
    <dbReference type="NCBI Taxonomy" id="1149755"/>
    <lineage>
        <taxon>Eukaryota</taxon>
        <taxon>Fungi</taxon>
        <taxon>Dikarya</taxon>
        <taxon>Ascomycota</taxon>
        <taxon>Pezizomycotina</taxon>
        <taxon>Leotiomycetes</taxon>
        <taxon>Helotiales</taxon>
        <taxon>Hyaloscyphaceae</taxon>
        <taxon>Hyaloscypha</taxon>
        <taxon>Hyaloscypha variabilis</taxon>
    </lineage>
</organism>
<dbReference type="OrthoDB" id="8954335at2759"/>
<evidence type="ECO:0000313" key="3">
    <source>
        <dbReference type="Proteomes" id="UP000235786"/>
    </source>
</evidence>
<evidence type="ECO:0000259" key="1">
    <source>
        <dbReference type="Pfam" id="PF01926"/>
    </source>
</evidence>
<gene>
    <name evidence="2" type="ORF">L207DRAFT_446809</name>
</gene>
<dbReference type="Gene3D" id="3.40.50.300">
    <property type="entry name" value="P-loop containing nucleotide triphosphate hydrolases"/>
    <property type="match status" value="1"/>
</dbReference>
<reference evidence="2 3" key="1">
    <citation type="submission" date="2016-04" db="EMBL/GenBank/DDBJ databases">
        <title>A degradative enzymes factory behind the ericoid mycorrhizal symbiosis.</title>
        <authorList>
            <consortium name="DOE Joint Genome Institute"/>
            <person name="Martino E."/>
            <person name="Morin E."/>
            <person name="Grelet G."/>
            <person name="Kuo A."/>
            <person name="Kohler A."/>
            <person name="Daghino S."/>
            <person name="Barry K."/>
            <person name="Choi C."/>
            <person name="Cichocki N."/>
            <person name="Clum A."/>
            <person name="Copeland A."/>
            <person name="Hainaut M."/>
            <person name="Haridas S."/>
            <person name="Labutti K."/>
            <person name="Lindquist E."/>
            <person name="Lipzen A."/>
            <person name="Khouja H.-R."/>
            <person name="Murat C."/>
            <person name="Ohm R."/>
            <person name="Olson A."/>
            <person name="Spatafora J."/>
            <person name="Veneault-Fourrey C."/>
            <person name="Henrissat B."/>
            <person name="Grigoriev I."/>
            <person name="Martin F."/>
            <person name="Perotto S."/>
        </authorList>
    </citation>
    <scope>NUCLEOTIDE SEQUENCE [LARGE SCALE GENOMIC DNA]</scope>
    <source>
        <strain evidence="2 3">F</strain>
    </source>
</reference>